<sequence>MKTLLCIALLMLAGSAPCLAAMPPEEAARFRKDLDYLADELPKRHANLFHTTSRETFAAEVARLRTQLPTLDRGDAIVGLAKIVALARDGHSALFLLPFPGMKAIEGIHPMPIQLYDFPDGLRVIAIDKAHANLLGAKLVAVGDVPVEEATRRVADLVPQDNAMGVHEYVPYYLALAEVASALALSKDATGVDYVFDTGKGRQKLHLAPMAVPADSGWVTRLRTLPGPRAAWVAAGDSATTPRWLANEEQPWWFEVWPDGTVYAQINAMHETPQARFADFAEKLFAAVPKDGNSHLILDLRLNRGGNGDLIWSVIHGVIRHDAINRPDRLFVLTGRRTFSAGQMFANGLEKHTHATFVGEPTGSSPNHYGELGQLPLPETKLMVFYSQLYWQHSATDHRAWIAPRLAAPLQYADLAAGRDPAIAAIAGYRPLPKAREVMGALIEQGQTAKAIAAFRGTIAAQRNPWANLFEKDLNNYGYSLLEEKKTDAAVAVLSLAAELYPESANAWDSLGEAWLSAGVRHRAAYCYARSLRLNPDNPQGRDTLASILGE</sequence>
<keyword evidence="4" id="KW-1185">Reference proteome</keyword>
<dbReference type="STRING" id="1121015.GCA_000420545_01371"/>
<dbReference type="Gene3D" id="3.90.226.10">
    <property type="entry name" value="2-enoyl-CoA Hydratase, Chain A, domain 1"/>
    <property type="match status" value="1"/>
</dbReference>
<feature type="repeat" description="TPR" evidence="1">
    <location>
        <begin position="505"/>
        <end position="538"/>
    </location>
</feature>
<dbReference type="eggNOG" id="COG0793">
    <property type="taxonomic scope" value="Bacteria"/>
</dbReference>
<dbReference type="SUPFAM" id="SSF48452">
    <property type="entry name" value="TPR-like"/>
    <property type="match status" value="1"/>
</dbReference>
<feature type="chain" id="PRO_5001869188" evidence="2">
    <location>
        <begin position="21"/>
        <end position="551"/>
    </location>
</feature>
<dbReference type="Proteomes" id="UP000029385">
    <property type="component" value="Unassembled WGS sequence"/>
</dbReference>
<evidence type="ECO:0000256" key="2">
    <source>
        <dbReference type="SAM" id="SignalP"/>
    </source>
</evidence>
<dbReference type="RefSeq" id="WP_022969007.1">
    <property type="nucleotide sequence ID" value="NZ_ATVD01000002.1"/>
</dbReference>
<feature type="signal peptide" evidence="2">
    <location>
        <begin position="1"/>
        <end position="20"/>
    </location>
</feature>
<dbReference type="SUPFAM" id="SSF52096">
    <property type="entry name" value="ClpP/crotonase"/>
    <property type="match status" value="1"/>
</dbReference>
<comment type="caution">
    <text evidence="3">The sequence shown here is derived from an EMBL/GenBank/DDBJ whole genome shotgun (WGS) entry which is preliminary data.</text>
</comment>
<dbReference type="AlphaFoldDB" id="A0A091AZG8"/>
<accession>A0A091AZG8</accession>
<evidence type="ECO:0000313" key="4">
    <source>
        <dbReference type="Proteomes" id="UP000029385"/>
    </source>
</evidence>
<dbReference type="OrthoDB" id="9799367at2"/>
<gene>
    <name evidence="3" type="ORF">N789_02130</name>
</gene>
<dbReference type="PATRIC" id="fig|1121015.4.peg.421"/>
<protein>
    <submittedName>
        <fullName evidence="3">Uncharacterized protein</fullName>
    </submittedName>
</protein>
<dbReference type="Gene3D" id="1.25.40.10">
    <property type="entry name" value="Tetratricopeptide repeat domain"/>
    <property type="match status" value="1"/>
</dbReference>
<keyword evidence="2" id="KW-0732">Signal</keyword>
<dbReference type="PROSITE" id="PS50005">
    <property type="entry name" value="TPR"/>
    <property type="match status" value="1"/>
</dbReference>
<reference evidence="3 4" key="1">
    <citation type="submission" date="2013-09" db="EMBL/GenBank/DDBJ databases">
        <title>Genome sequencing of Arenimonas oryziterrae.</title>
        <authorList>
            <person name="Chen F."/>
            <person name="Wang G."/>
        </authorList>
    </citation>
    <scope>NUCLEOTIDE SEQUENCE [LARGE SCALE GENOMIC DNA]</scope>
    <source>
        <strain evidence="3 4">YC6267</strain>
    </source>
</reference>
<evidence type="ECO:0000313" key="3">
    <source>
        <dbReference type="EMBL" id="KFN44836.1"/>
    </source>
</evidence>
<dbReference type="eggNOG" id="COG0457">
    <property type="taxonomic scope" value="Bacteria"/>
</dbReference>
<keyword evidence="1" id="KW-0802">TPR repeat</keyword>
<dbReference type="InterPro" id="IPR019734">
    <property type="entry name" value="TPR_rpt"/>
</dbReference>
<name>A0A091AZG8_9GAMM</name>
<dbReference type="InterPro" id="IPR029045">
    <property type="entry name" value="ClpP/crotonase-like_dom_sf"/>
</dbReference>
<dbReference type="InterPro" id="IPR011990">
    <property type="entry name" value="TPR-like_helical_dom_sf"/>
</dbReference>
<organism evidence="3 4">
    <name type="scientific">Arenimonas oryziterrae DSM 21050 = YC6267</name>
    <dbReference type="NCBI Taxonomy" id="1121015"/>
    <lineage>
        <taxon>Bacteria</taxon>
        <taxon>Pseudomonadati</taxon>
        <taxon>Pseudomonadota</taxon>
        <taxon>Gammaproteobacteria</taxon>
        <taxon>Lysobacterales</taxon>
        <taxon>Lysobacteraceae</taxon>
        <taxon>Arenimonas</taxon>
    </lineage>
</organism>
<proteinExistence type="predicted"/>
<dbReference type="EMBL" id="AVCI01000001">
    <property type="protein sequence ID" value="KFN44836.1"/>
    <property type="molecule type" value="Genomic_DNA"/>
</dbReference>
<evidence type="ECO:0000256" key="1">
    <source>
        <dbReference type="PROSITE-ProRule" id="PRU00339"/>
    </source>
</evidence>